<gene>
    <name evidence="2" type="ordered locus">AMIS_79350</name>
</gene>
<dbReference type="Gene3D" id="3.40.50.300">
    <property type="entry name" value="P-loop containing nucleotide triphosphate hydrolases"/>
    <property type="match status" value="1"/>
</dbReference>
<dbReference type="EMBL" id="AP012319">
    <property type="protein sequence ID" value="BAL93155.1"/>
    <property type="molecule type" value="Genomic_DNA"/>
</dbReference>
<proteinExistence type="predicted"/>
<keyword evidence="3" id="KW-1185">Reference proteome</keyword>
<dbReference type="PATRIC" id="fig|512565.3.peg.7954"/>
<name>I0HJG8_ACTM4</name>
<accession>I0HJG8</accession>
<dbReference type="InterPro" id="IPR041664">
    <property type="entry name" value="AAA_16"/>
</dbReference>
<dbReference type="Proteomes" id="UP000007882">
    <property type="component" value="Chromosome"/>
</dbReference>
<reference evidence="2 3" key="1">
    <citation type="submission" date="2012-02" db="EMBL/GenBank/DDBJ databases">
        <title>Complete genome sequence of Actinoplanes missouriensis 431 (= NBRC 102363).</title>
        <authorList>
            <person name="Ohnishi Y."/>
            <person name="Ishikawa J."/>
            <person name="Sekine M."/>
            <person name="Hosoyama A."/>
            <person name="Harada T."/>
            <person name="Narita H."/>
            <person name="Hata T."/>
            <person name="Konno Y."/>
            <person name="Tutikane K."/>
            <person name="Fujita N."/>
            <person name="Horinouchi S."/>
            <person name="Hayakawa M."/>
        </authorList>
    </citation>
    <scope>NUCLEOTIDE SEQUENCE [LARGE SCALE GENOMIC DNA]</scope>
    <source>
        <strain evidence="3">ATCC 14538 / DSM 43046 / CBS 188.64 / JCM 3121 / NBRC 102363 / NCIMB 12654 / NRRL B-3342 / UNCC 431</strain>
    </source>
</reference>
<evidence type="ECO:0000313" key="2">
    <source>
        <dbReference type="EMBL" id="BAL93155.1"/>
    </source>
</evidence>
<evidence type="ECO:0000313" key="3">
    <source>
        <dbReference type="Proteomes" id="UP000007882"/>
    </source>
</evidence>
<dbReference type="InterPro" id="IPR027417">
    <property type="entry name" value="P-loop_NTPase"/>
</dbReference>
<dbReference type="Pfam" id="PF13191">
    <property type="entry name" value="AAA_16"/>
    <property type="match status" value="1"/>
</dbReference>
<dbReference type="HOGENOM" id="CLU_025133_0_0_11"/>
<evidence type="ECO:0000259" key="1">
    <source>
        <dbReference type="Pfam" id="PF13191"/>
    </source>
</evidence>
<dbReference type="KEGG" id="ams:AMIS_79350"/>
<organism evidence="2 3">
    <name type="scientific">Actinoplanes missouriensis (strain ATCC 14538 / DSM 43046 / CBS 188.64 / JCM 3121 / NBRC 102363 / NCIMB 12654 / NRRL B-3342 / UNCC 431)</name>
    <dbReference type="NCBI Taxonomy" id="512565"/>
    <lineage>
        <taxon>Bacteria</taxon>
        <taxon>Bacillati</taxon>
        <taxon>Actinomycetota</taxon>
        <taxon>Actinomycetes</taxon>
        <taxon>Micromonosporales</taxon>
        <taxon>Micromonosporaceae</taxon>
        <taxon>Actinoplanes</taxon>
    </lineage>
</organism>
<sequence>MRAHERPGPSLGERLRQARARTFVGRHDEVAAFEAALRGDPHAAVVLAVHGPGGIGKSTLVRRLADDARQAGRLVIPMDGRFLGRSTAEFEQSAQVLLDRPDAVLLIDSFEHCQWLETWLWQRFLPRIADGALVVLAGRRTPATEWVSDPGWAGAMHVTELGPFDEGQARELLAISGVSPHSEDAVLRFAGGNPLALALAAAVDSARPGAAQQWSPSGETLRTLVAGLIGEVPSPDHRRALEVAAQAYTTTEELLHTALPGADAQELFDWLRALPFMETTPYGIHPHDAAREAVAADLRWRAPNAYTEMRRRLMTEYLRQIREAPEAQAAHVSSRLYYLFRDVKAVGEIWVWSRNGDIQDDPMRPEDVDTLVRMTTECEGPESAELLRYWLARQPQGVSVYRMAGDDRIIAFAARLVLPAPADPRDVATDPVVAAAWDYSNSTAPPAEGEHIAMTRFCVYPEHYQVPSPVITLCNSRTQLEIARSRGRAFGMLVYQDAETWARLYKGTLADTGARPRVGDRTYGLFANDWRQVPFEAWLNHIITATDVPVPAAPSATTREAFDIGVREALRSWRSPRTFAATSLLRSRLVADSSDPVADLRGLLRRAVDDLGDDPRTIKAHETVTATYFSGASTQESAARRSGMSFGTYRRHLRHGTELVCDALRAWELHGVPAAQSRDEQD</sequence>
<dbReference type="AlphaFoldDB" id="I0HJG8"/>
<dbReference type="eggNOG" id="COG2909">
    <property type="taxonomic scope" value="Bacteria"/>
</dbReference>
<dbReference type="RefSeq" id="WP_014448037.1">
    <property type="nucleotide sequence ID" value="NC_017093.1"/>
</dbReference>
<protein>
    <recommendedName>
        <fullName evidence="1">Orc1-like AAA ATPase domain-containing protein</fullName>
    </recommendedName>
</protein>
<dbReference type="SUPFAM" id="SSF52540">
    <property type="entry name" value="P-loop containing nucleoside triphosphate hydrolases"/>
    <property type="match status" value="1"/>
</dbReference>
<feature type="domain" description="Orc1-like AAA ATPase" evidence="1">
    <location>
        <begin position="22"/>
        <end position="81"/>
    </location>
</feature>
<dbReference type="STRING" id="512565.AMIS_79350"/>